<dbReference type="Proteomes" id="UP000606494">
    <property type="component" value="Unassembled WGS sequence"/>
</dbReference>
<organism evidence="1 2">
    <name type="scientific">Sphingobacterium arenae</name>
    <dbReference type="NCBI Taxonomy" id="1280598"/>
    <lineage>
        <taxon>Bacteria</taxon>
        <taxon>Pseudomonadati</taxon>
        <taxon>Bacteroidota</taxon>
        <taxon>Sphingobacteriia</taxon>
        <taxon>Sphingobacteriales</taxon>
        <taxon>Sphingobacteriaceae</taxon>
        <taxon>Sphingobacterium</taxon>
    </lineage>
</organism>
<proteinExistence type="predicted"/>
<keyword evidence="2" id="KW-1185">Reference proteome</keyword>
<reference evidence="1 2" key="1">
    <citation type="submission" date="2020-08" db="EMBL/GenBank/DDBJ databases">
        <title>Sphingobacterium sp. DN00404 isolated from aquaculture water.</title>
        <authorList>
            <person name="Zhang M."/>
        </authorList>
    </citation>
    <scope>NUCLEOTIDE SEQUENCE [LARGE SCALE GENOMIC DNA]</scope>
    <source>
        <strain evidence="1 2">KCTC 32294</strain>
    </source>
</reference>
<dbReference type="EMBL" id="JACNYK010000002">
    <property type="protein sequence ID" value="MBD1425292.1"/>
    <property type="molecule type" value="Genomic_DNA"/>
</dbReference>
<evidence type="ECO:0000313" key="2">
    <source>
        <dbReference type="Proteomes" id="UP000606494"/>
    </source>
</evidence>
<name>A0ABR7Y1X6_9SPHI</name>
<comment type="caution">
    <text evidence="1">The sequence shown here is derived from an EMBL/GenBank/DDBJ whole genome shotgun (WGS) entry which is preliminary data.</text>
</comment>
<accession>A0ABR7Y1X6</accession>
<evidence type="ECO:0000313" key="1">
    <source>
        <dbReference type="EMBL" id="MBD1425292.1"/>
    </source>
</evidence>
<protein>
    <submittedName>
        <fullName evidence="1">Uncharacterized protein</fullName>
    </submittedName>
</protein>
<sequence length="431" mass="49977">MKKIIWLLIAILLLLGIILLTCYFVRKNEARNQYVHSNSEAVATIAFDDLLFDNVGQLFKRHAPDTEASKLDWLDMKNWWRAGVHIPAQIHFFSMKDKPLTFFTIQKITNVEKWNAFLKEQHIDSITHISPHVSILYDDKFLLIGLTAFPQSLNTEIQAIWDRKDEWIYVRDLSFPSFINQNVHHFSYRHTDGTFQLFADKSGNEISLNGEWHLTTALPPNLQMRQRETSNAFIWLQSSLPITETPFILKTLSIFSTIEPDRCAASTYSYTDLLVSSESTLQHDTVIMYDYDINFNRIEKTEIQEITVPIIENTWKGNQQFATSLPNKLFYRFHKQMTDSLILLSTKTDTELPSSFVTAPGPFYVTVDFRHLPPSWKRGRLHTLQEQGLQINIKTSVIDENRLGITGTISGYKHPVQHGRLLQNQKQHNGH</sequence>
<gene>
    <name evidence="1" type="ORF">H8B17_06830</name>
</gene>
<dbReference type="RefSeq" id="WP_190308466.1">
    <property type="nucleotide sequence ID" value="NZ_JACNYK010000002.1"/>
</dbReference>